<dbReference type="InterPro" id="IPR013656">
    <property type="entry name" value="PAS_4"/>
</dbReference>
<gene>
    <name evidence="6" type="ORF">D5H78_10585</name>
</gene>
<dbReference type="SUPFAM" id="SSF55781">
    <property type="entry name" value="GAF domain-like"/>
    <property type="match status" value="1"/>
</dbReference>
<feature type="coiled-coil region" evidence="2">
    <location>
        <begin position="309"/>
        <end position="346"/>
    </location>
</feature>
<dbReference type="SMART" id="SM00065">
    <property type="entry name" value="GAF"/>
    <property type="match status" value="1"/>
</dbReference>
<dbReference type="Gene3D" id="3.30.450.40">
    <property type="match status" value="1"/>
</dbReference>
<evidence type="ECO:0000256" key="2">
    <source>
        <dbReference type="SAM" id="Coils"/>
    </source>
</evidence>
<dbReference type="EMBL" id="QZEZ01000004">
    <property type="protein sequence ID" value="RJK96145.1"/>
    <property type="molecule type" value="Genomic_DNA"/>
</dbReference>
<accession>A0A3A3Z3M3</accession>
<dbReference type="InterPro" id="IPR003018">
    <property type="entry name" value="GAF"/>
</dbReference>
<dbReference type="InterPro" id="IPR029016">
    <property type="entry name" value="GAF-like_dom_sf"/>
</dbReference>
<dbReference type="InterPro" id="IPR052016">
    <property type="entry name" value="Bact_Sigma-Reg"/>
</dbReference>
<dbReference type="InterPro" id="IPR000014">
    <property type="entry name" value="PAS"/>
</dbReference>
<dbReference type="Pfam" id="PF13185">
    <property type="entry name" value="GAF_2"/>
    <property type="match status" value="1"/>
</dbReference>
<dbReference type="Pfam" id="PF08448">
    <property type="entry name" value="PAS_4"/>
    <property type="match status" value="1"/>
</dbReference>
<keyword evidence="2" id="KW-0175">Coiled coil</keyword>
<evidence type="ECO:0000313" key="7">
    <source>
        <dbReference type="Proteomes" id="UP000265614"/>
    </source>
</evidence>
<evidence type="ECO:0000259" key="5">
    <source>
        <dbReference type="SMART" id="SM00331"/>
    </source>
</evidence>
<dbReference type="SMART" id="SM00091">
    <property type="entry name" value="PAS"/>
    <property type="match status" value="1"/>
</dbReference>
<dbReference type="Proteomes" id="UP000265614">
    <property type="component" value="Unassembled WGS sequence"/>
</dbReference>
<dbReference type="Pfam" id="PF07228">
    <property type="entry name" value="SpoIIE"/>
    <property type="match status" value="1"/>
</dbReference>
<dbReference type="Gene3D" id="3.60.40.10">
    <property type="entry name" value="PPM-type phosphatase domain"/>
    <property type="match status" value="1"/>
</dbReference>
<feature type="domain" description="GAF" evidence="3">
    <location>
        <begin position="201"/>
        <end position="330"/>
    </location>
</feature>
<dbReference type="PANTHER" id="PTHR43156:SF2">
    <property type="entry name" value="STAGE II SPORULATION PROTEIN E"/>
    <property type="match status" value="1"/>
</dbReference>
<keyword evidence="7" id="KW-1185">Reference proteome</keyword>
<protein>
    <submittedName>
        <fullName evidence="6">GAF domain-containing protein</fullName>
    </submittedName>
</protein>
<evidence type="ECO:0000313" key="6">
    <source>
        <dbReference type="EMBL" id="RJK96145.1"/>
    </source>
</evidence>
<dbReference type="SMART" id="SM00331">
    <property type="entry name" value="PP2C_SIG"/>
    <property type="match status" value="1"/>
</dbReference>
<keyword evidence="1" id="KW-0378">Hydrolase</keyword>
<evidence type="ECO:0000259" key="3">
    <source>
        <dbReference type="SMART" id="SM00065"/>
    </source>
</evidence>
<comment type="caution">
    <text evidence="6">The sequence shown here is derived from an EMBL/GenBank/DDBJ whole genome shotgun (WGS) entry which is preliminary data.</text>
</comment>
<dbReference type="GO" id="GO:0016791">
    <property type="term" value="F:phosphatase activity"/>
    <property type="evidence" value="ECO:0007669"/>
    <property type="project" value="TreeGrafter"/>
</dbReference>
<evidence type="ECO:0000256" key="1">
    <source>
        <dbReference type="ARBA" id="ARBA00022801"/>
    </source>
</evidence>
<dbReference type="PANTHER" id="PTHR43156">
    <property type="entry name" value="STAGE II SPORULATION PROTEIN E-RELATED"/>
    <property type="match status" value="1"/>
</dbReference>
<dbReference type="SUPFAM" id="SSF55785">
    <property type="entry name" value="PYP-like sensor domain (PAS domain)"/>
    <property type="match status" value="1"/>
</dbReference>
<dbReference type="Gene3D" id="3.30.450.20">
    <property type="entry name" value="PAS domain"/>
    <property type="match status" value="1"/>
</dbReference>
<evidence type="ECO:0000259" key="4">
    <source>
        <dbReference type="SMART" id="SM00091"/>
    </source>
</evidence>
<feature type="domain" description="PPM-type phosphatase" evidence="5">
    <location>
        <begin position="354"/>
        <end position="575"/>
    </location>
</feature>
<reference evidence="6 7" key="1">
    <citation type="submission" date="2018-09" db="EMBL/GenBank/DDBJ databases">
        <title>YIM 75000 draft genome.</title>
        <authorList>
            <person name="Tang S."/>
            <person name="Feng Y."/>
        </authorList>
    </citation>
    <scope>NUCLEOTIDE SEQUENCE [LARGE SCALE GENOMIC DNA]</scope>
    <source>
        <strain evidence="6 7">YIM 75000</strain>
    </source>
</reference>
<organism evidence="6 7">
    <name type="scientific">Vallicoccus soli</name>
    <dbReference type="NCBI Taxonomy" id="2339232"/>
    <lineage>
        <taxon>Bacteria</taxon>
        <taxon>Bacillati</taxon>
        <taxon>Actinomycetota</taxon>
        <taxon>Actinomycetes</taxon>
        <taxon>Motilibacterales</taxon>
        <taxon>Vallicoccaceae</taxon>
        <taxon>Vallicoccus</taxon>
    </lineage>
</organism>
<dbReference type="SUPFAM" id="SSF81606">
    <property type="entry name" value="PP2C-like"/>
    <property type="match status" value="1"/>
</dbReference>
<name>A0A3A3Z3M3_9ACTN</name>
<dbReference type="InterPro" id="IPR036457">
    <property type="entry name" value="PPM-type-like_dom_sf"/>
</dbReference>
<sequence length="579" mass="61315">MPEPDFARVFDEAPAPFLLLTPDFTIVHANKARLEATATTLEATVGRNLFDVFPMNPDDPAADGLRNLSASLARVRDTGRPETMPLQKYDIPMADGTFVERWWSPRNVPVHDDAGRVVLLLHRSDDITEYVRDRDAARLEAARGQRWRERAEQVEADLWSRTRELEAANAALSATTESARRAARDLAGLAATAAALAAAETTGDLVGRLLHHGRLAVGADRLAVALHEDGGLRVAPADACAGTPPALAAAAAGQRILVPDAPADDGAGLPPGGRAWALLPLRAGGRAHGALAVGWDQPHAFGEGETALLEALAAQCAQAVDRVGRLEAEREQARATRSLAESLQRSLLTRPPQVDHLEIDVRYQAAAQAAHVGGDWYDAFVAPGGATTLVIGDVTGHDQDAAAVMGQLRGMLRGVAHAVDGTPAHVLSALDRAVADLGVRTLATAVLARVEQAPALRGTGRRTLRWSNAGHPPPLLLRADGSAEVLERPADLLLGLLPQTARADHEVELHPGDTVVLYTDGLVERRGELLDTGLARASALASSLAGLPLPDLCRRLVTRLAPDAEDDVALVALRAHPEP</sequence>
<dbReference type="InterPro" id="IPR035965">
    <property type="entry name" value="PAS-like_dom_sf"/>
</dbReference>
<dbReference type="AlphaFoldDB" id="A0A3A3Z3M3"/>
<dbReference type="CDD" id="cd00130">
    <property type="entry name" value="PAS"/>
    <property type="match status" value="1"/>
</dbReference>
<proteinExistence type="predicted"/>
<dbReference type="OrthoDB" id="319881at2"/>
<dbReference type="InterPro" id="IPR001932">
    <property type="entry name" value="PPM-type_phosphatase-like_dom"/>
</dbReference>
<feature type="domain" description="PAS" evidence="4">
    <location>
        <begin position="4"/>
        <end position="70"/>
    </location>
</feature>